<reference evidence="1 2" key="1">
    <citation type="submission" date="2013-01" db="EMBL/GenBank/DDBJ databases">
        <authorList>
            <person name="Harkins D.M."/>
            <person name="Durkin A.S."/>
            <person name="Brinkac L.M."/>
            <person name="Haft D.H."/>
            <person name="Selengut J.D."/>
            <person name="Sanka R."/>
            <person name="DePew J."/>
            <person name="Purushe J."/>
            <person name="Galloway R.L."/>
            <person name="Vinetz J.M."/>
            <person name="Sutton G.G."/>
            <person name="Nierman W.C."/>
            <person name="Fouts D.E."/>
        </authorList>
    </citation>
    <scope>NUCLEOTIDE SEQUENCE [LARGE SCALE GENOMIC DNA]</scope>
    <source>
        <strain evidence="1 2">Sponselee CDC</strain>
    </source>
</reference>
<sequence>MFWNSKRSQLKRGFPVILVFESPVLFEKHINSDLYFSACPTLFQLSRLRKNEEIGGKNLRS</sequence>
<name>M6BRB2_LEPBO</name>
<protein>
    <submittedName>
        <fullName evidence="1">Uncharacterized protein</fullName>
    </submittedName>
</protein>
<comment type="caution">
    <text evidence="1">The sequence shown here is derived from an EMBL/GenBank/DDBJ whole genome shotgun (WGS) entry which is preliminary data.</text>
</comment>
<dbReference type="PATRIC" id="fig|1218567.3.peg.1841"/>
<dbReference type="Proteomes" id="UP000011873">
    <property type="component" value="Unassembled WGS sequence"/>
</dbReference>
<dbReference type="EMBL" id="ANMU01000071">
    <property type="protein sequence ID" value="EMJ82024.1"/>
    <property type="molecule type" value="Genomic_DNA"/>
</dbReference>
<dbReference type="AlphaFoldDB" id="M6BRB2"/>
<evidence type="ECO:0000313" key="1">
    <source>
        <dbReference type="EMBL" id="EMJ82024.1"/>
    </source>
</evidence>
<accession>M6BRB2</accession>
<organism evidence="1 2">
    <name type="scientific">Leptospira borgpetersenii serovar Hardjo-bovis str. Sponselee</name>
    <dbReference type="NCBI Taxonomy" id="1303729"/>
    <lineage>
        <taxon>Bacteria</taxon>
        <taxon>Pseudomonadati</taxon>
        <taxon>Spirochaetota</taxon>
        <taxon>Spirochaetia</taxon>
        <taxon>Leptospirales</taxon>
        <taxon>Leptospiraceae</taxon>
        <taxon>Leptospira</taxon>
    </lineage>
</organism>
<gene>
    <name evidence="1" type="ORF">LEP1GSC016_2728</name>
</gene>
<evidence type="ECO:0000313" key="2">
    <source>
        <dbReference type="Proteomes" id="UP000011873"/>
    </source>
</evidence>
<proteinExistence type="predicted"/>